<dbReference type="PROSITE" id="PS00076">
    <property type="entry name" value="PYRIDINE_REDOX_1"/>
    <property type="match status" value="1"/>
</dbReference>
<comment type="cofactor">
    <cofactor evidence="1">
        <name>FAD</name>
        <dbReference type="ChEBI" id="CHEBI:57692"/>
    </cofactor>
</comment>
<evidence type="ECO:0000256" key="6">
    <source>
        <dbReference type="ARBA" id="ARBA00023002"/>
    </source>
</evidence>
<evidence type="ECO:0000256" key="5">
    <source>
        <dbReference type="ARBA" id="ARBA00022857"/>
    </source>
</evidence>
<comment type="caution">
    <text evidence="12">The sequence shown here is derived from an EMBL/GenBank/DDBJ whole genome shotgun (WGS) entry which is preliminary data.</text>
</comment>
<keyword evidence="3 9" id="KW-0285">Flavoprotein</keyword>
<dbReference type="PRINTS" id="PR00368">
    <property type="entry name" value="FADPNR"/>
</dbReference>
<dbReference type="RefSeq" id="WP_265265560.1">
    <property type="nucleotide sequence ID" value="NZ_JAIHOM010000084.1"/>
</dbReference>
<dbReference type="Pfam" id="PF07992">
    <property type="entry name" value="Pyr_redox_2"/>
    <property type="match status" value="1"/>
</dbReference>
<keyword evidence="13" id="KW-1185">Reference proteome</keyword>
<proteinExistence type="inferred from homology"/>
<dbReference type="Gene3D" id="3.50.50.60">
    <property type="entry name" value="FAD/NAD(P)-binding domain"/>
    <property type="match status" value="2"/>
</dbReference>
<organism evidence="12 13">
    <name type="scientific">Spirulina subsalsa FACHB-351</name>
    <dbReference type="NCBI Taxonomy" id="234711"/>
    <lineage>
        <taxon>Bacteria</taxon>
        <taxon>Bacillati</taxon>
        <taxon>Cyanobacteriota</taxon>
        <taxon>Cyanophyceae</taxon>
        <taxon>Spirulinales</taxon>
        <taxon>Spirulinaceae</taxon>
        <taxon>Spirulina</taxon>
    </lineage>
</organism>
<protein>
    <submittedName>
        <fullName evidence="12">Mercuric reductase</fullName>
    </submittedName>
</protein>
<evidence type="ECO:0000256" key="8">
    <source>
        <dbReference type="ARBA" id="ARBA00023284"/>
    </source>
</evidence>
<dbReference type="InterPro" id="IPR001100">
    <property type="entry name" value="Pyr_nuc-diS_OxRdtase"/>
</dbReference>
<dbReference type="SUPFAM" id="SSF55424">
    <property type="entry name" value="FAD/NAD-linked reductases, dimerisation (C-terminal) domain"/>
    <property type="match status" value="1"/>
</dbReference>
<dbReference type="SUPFAM" id="SSF51905">
    <property type="entry name" value="FAD/NAD(P)-binding domain"/>
    <property type="match status" value="1"/>
</dbReference>
<dbReference type="EMBL" id="JAIHOM010000084">
    <property type="protein sequence ID" value="MCW6037698.1"/>
    <property type="molecule type" value="Genomic_DNA"/>
</dbReference>
<evidence type="ECO:0000259" key="11">
    <source>
        <dbReference type="Pfam" id="PF07992"/>
    </source>
</evidence>
<feature type="domain" description="FAD/NAD(P)-binding" evidence="11">
    <location>
        <begin position="5"/>
        <end position="317"/>
    </location>
</feature>
<evidence type="ECO:0000256" key="2">
    <source>
        <dbReference type="ARBA" id="ARBA00007532"/>
    </source>
</evidence>
<name>A0ABT3L873_9CYAN</name>
<dbReference type="InterPro" id="IPR023753">
    <property type="entry name" value="FAD/NAD-binding_dom"/>
</dbReference>
<comment type="similarity">
    <text evidence="2 9">Belongs to the class-I pyridine nucleotide-disulfide oxidoreductase family.</text>
</comment>
<evidence type="ECO:0000259" key="10">
    <source>
        <dbReference type="Pfam" id="PF02852"/>
    </source>
</evidence>
<evidence type="ECO:0000256" key="3">
    <source>
        <dbReference type="ARBA" id="ARBA00022630"/>
    </source>
</evidence>
<dbReference type="Pfam" id="PF02852">
    <property type="entry name" value="Pyr_redox_dim"/>
    <property type="match status" value="1"/>
</dbReference>
<reference evidence="12 13" key="1">
    <citation type="submission" date="2021-08" db="EMBL/GenBank/DDBJ databases">
        <title>Draft genome sequence of Spirulina subsalsa with high tolerance to salinity and hype-accumulation of phycocyanin.</title>
        <authorList>
            <person name="Pei H."/>
            <person name="Jiang L."/>
        </authorList>
    </citation>
    <scope>NUCLEOTIDE SEQUENCE [LARGE SCALE GENOMIC DNA]</scope>
    <source>
        <strain evidence="12 13">FACHB-351</strain>
    </source>
</reference>
<dbReference type="InterPro" id="IPR004099">
    <property type="entry name" value="Pyr_nucl-diS_OxRdtase_dimer"/>
</dbReference>
<dbReference type="Gene3D" id="3.30.390.30">
    <property type="match status" value="1"/>
</dbReference>
<gene>
    <name evidence="12" type="ORF">K4A83_15665</name>
</gene>
<evidence type="ECO:0000256" key="9">
    <source>
        <dbReference type="RuleBase" id="RU003691"/>
    </source>
</evidence>
<keyword evidence="8 9" id="KW-0676">Redox-active center</keyword>
<dbReference type="InterPro" id="IPR016156">
    <property type="entry name" value="FAD/NAD-linked_Rdtase_dimer_sf"/>
</dbReference>
<evidence type="ECO:0000256" key="7">
    <source>
        <dbReference type="ARBA" id="ARBA00023157"/>
    </source>
</evidence>
<keyword evidence="6 9" id="KW-0560">Oxidoreductase</keyword>
<dbReference type="PANTHER" id="PTHR43014">
    <property type="entry name" value="MERCURIC REDUCTASE"/>
    <property type="match status" value="1"/>
</dbReference>
<dbReference type="Proteomes" id="UP001526426">
    <property type="component" value="Unassembled WGS sequence"/>
</dbReference>
<evidence type="ECO:0000313" key="12">
    <source>
        <dbReference type="EMBL" id="MCW6037698.1"/>
    </source>
</evidence>
<evidence type="ECO:0000256" key="4">
    <source>
        <dbReference type="ARBA" id="ARBA00022827"/>
    </source>
</evidence>
<dbReference type="PRINTS" id="PR00411">
    <property type="entry name" value="PNDRDTASEI"/>
</dbReference>
<feature type="domain" description="Pyridine nucleotide-disulphide oxidoreductase dimerisation" evidence="10">
    <location>
        <begin position="342"/>
        <end position="445"/>
    </location>
</feature>
<dbReference type="PANTHER" id="PTHR43014:SF2">
    <property type="entry name" value="MERCURIC REDUCTASE"/>
    <property type="match status" value="1"/>
</dbReference>
<sequence length="479" mass="52069">MAVEYDLVIIGGGSGGLVVASAAAQLKAKVALVEKDKLGGDCLWYGCVPSKSFIHASRIAYEVKHSSRFGVYTPPPQIHFSEAMGHVERAIAAIEPHDSPERFRGLGVEVIFGSGQFTNPRTFTVNGRNLTARAFVISTGSRPAIPPIPGLQEAGFLTNEQVFSLTKQPPSLAIIGAGPIGCELGQAFHRLGTTVTILASREHILPKEEPEAAQVVEQQFESEGIRILKQTRAERVEVVDGKKYLWTGQDKIIADEILVSAGRQPNVESLNLEAAGVVYDAKGVKVDESLRTTNPRIYACGDVIGGYQFTHVAGYEAVYVLTNALFSPIKRFFPSKVDYRVIPWATFTDPELARVGLTEEQARKHYGDDVYVLKQPFAGVDRAQAEGATVGFGKIITRKNGQILGAHLVGPHAGELIHEVVLAMANKLPVSKLTGIHIYPTLAEVNSKAGLLLSKQKYAKNQRLQGFLGQFFSRLRSWG</sequence>
<evidence type="ECO:0000256" key="1">
    <source>
        <dbReference type="ARBA" id="ARBA00001974"/>
    </source>
</evidence>
<keyword evidence="5" id="KW-0521">NADP</keyword>
<dbReference type="InterPro" id="IPR036188">
    <property type="entry name" value="FAD/NAD-bd_sf"/>
</dbReference>
<evidence type="ECO:0000313" key="13">
    <source>
        <dbReference type="Proteomes" id="UP001526426"/>
    </source>
</evidence>
<accession>A0ABT3L873</accession>
<keyword evidence="4 9" id="KW-0274">FAD</keyword>
<keyword evidence="7" id="KW-1015">Disulfide bond</keyword>
<dbReference type="InterPro" id="IPR012999">
    <property type="entry name" value="Pyr_OxRdtase_I_AS"/>
</dbReference>
<dbReference type="PIRSF" id="PIRSF000350">
    <property type="entry name" value="Mercury_reductase_MerA"/>
    <property type="match status" value="1"/>
</dbReference>